<evidence type="ECO:0000256" key="1">
    <source>
        <dbReference type="SAM" id="Phobius"/>
    </source>
</evidence>
<reference evidence="2 3" key="1">
    <citation type="submission" date="2018-03" db="EMBL/GenBank/DDBJ databases">
        <title>Genomic Encyclopedia of Archaeal and Bacterial Type Strains, Phase II (KMG-II): from individual species to whole genera.</title>
        <authorList>
            <person name="Goeker M."/>
        </authorList>
    </citation>
    <scope>NUCLEOTIDE SEQUENCE [LARGE SCALE GENOMIC DNA]</scope>
    <source>
        <strain evidence="2 3">DSM 100212</strain>
    </source>
</reference>
<dbReference type="Proteomes" id="UP000238392">
    <property type="component" value="Unassembled WGS sequence"/>
</dbReference>
<dbReference type="EMBL" id="PVTQ01000016">
    <property type="protein sequence ID" value="PRY85381.1"/>
    <property type="molecule type" value="Genomic_DNA"/>
</dbReference>
<dbReference type="PANTHER" id="PTHR41795">
    <property type="entry name" value="EXOPOLYSACCHARIDE SYNTHESIS PROTEIN"/>
    <property type="match status" value="1"/>
</dbReference>
<evidence type="ECO:0000313" key="3">
    <source>
        <dbReference type="Proteomes" id="UP000238392"/>
    </source>
</evidence>
<keyword evidence="1" id="KW-1133">Transmembrane helix</keyword>
<dbReference type="InterPro" id="IPR010331">
    <property type="entry name" value="ExoD"/>
</dbReference>
<sequence>MVSHKPVRKVVDQLQDIASQKCISMHQIVVSFGEASFLPILMVIALLLISPLSGIPLFSSLCGISTAFVASQMFMGRDHLWLPDVIGRQQVTGQRLRHGIQRLGGLADWLDDHARRRLMPLVRGPAKKGLQLLCILCGLCMPFLELVPFSSSILGGAILLFSTAILTRDGVFALMGLALMAFAAFVPITVFGAVIF</sequence>
<keyword evidence="1" id="KW-0472">Membrane</keyword>
<feature type="transmembrane region" description="Helical" evidence="1">
    <location>
        <begin position="132"/>
        <end position="165"/>
    </location>
</feature>
<name>A0A2T0WFA2_9RHOB</name>
<keyword evidence="3" id="KW-1185">Reference proteome</keyword>
<evidence type="ECO:0008006" key="4">
    <source>
        <dbReference type="Google" id="ProtNLM"/>
    </source>
</evidence>
<accession>A0A2T0WFA2</accession>
<feature type="transmembrane region" description="Helical" evidence="1">
    <location>
        <begin position="171"/>
        <end position="195"/>
    </location>
</feature>
<dbReference type="PANTHER" id="PTHR41795:SF1">
    <property type="entry name" value="EXOPOLYSACCHARIDE SYNTHESIS PROTEIN"/>
    <property type="match status" value="1"/>
</dbReference>
<dbReference type="PIRSF" id="PIRSF033239">
    <property type="entry name" value="ExoD"/>
    <property type="match status" value="1"/>
</dbReference>
<proteinExistence type="predicted"/>
<dbReference type="AlphaFoldDB" id="A0A2T0WFA2"/>
<organism evidence="2 3">
    <name type="scientific">Donghicola tyrosinivorans</name>
    <dbReference type="NCBI Taxonomy" id="1652492"/>
    <lineage>
        <taxon>Bacteria</taxon>
        <taxon>Pseudomonadati</taxon>
        <taxon>Pseudomonadota</taxon>
        <taxon>Alphaproteobacteria</taxon>
        <taxon>Rhodobacterales</taxon>
        <taxon>Roseobacteraceae</taxon>
        <taxon>Donghicola</taxon>
    </lineage>
</organism>
<gene>
    <name evidence="2" type="ORF">CLV74_11635</name>
</gene>
<dbReference type="Pfam" id="PF06055">
    <property type="entry name" value="ExoD"/>
    <property type="match status" value="1"/>
</dbReference>
<evidence type="ECO:0000313" key="2">
    <source>
        <dbReference type="EMBL" id="PRY85381.1"/>
    </source>
</evidence>
<protein>
    <recommendedName>
        <fullName evidence="4">Exopolysaccharide synthesis protein ExoD</fullName>
    </recommendedName>
</protein>
<keyword evidence="1" id="KW-0812">Transmembrane</keyword>
<feature type="transmembrane region" description="Helical" evidence="1">
    <location>
        <begin position="28"/>
        <end position="49"/>
    </location>
</feature>
<comment type="caution">
    <text evidence="2">The sequence shown here is derived from an EMBL/GenBank/DDBJ whole genome shotgun (WGS) entry which is preliminary data.</text>
</comment>